<dbReference type="Proteomes" id="UP000037023">
    <property type="component" value="Unassembled WGS sequence"/>
</dbReference>
<accession>A0A0L8L0K6</accession>
<reference evidence="1 2" key="1">
    <citation type="submission" date="2015-06" db="EMBL/GenBank/DDBJ databases">
        <authorList>
            <person name="Hoefler B.C."/>
            <person name="Straight P.D."/>
        </authorList>
    </citation>
    <scope>NUCLEOTIDE SEQUENCE [LARGE SCALE GENOMIC DNA]</scope>
    <source>
        <strain evidence="1 2">NRRL 3427</strain>
    </source>
</reference>
<protein>
    <submittedName>
        <fullName evidence="1">Uncharacterized protein</fullName>
    </submittedName>
</protein>
<gene>
    <name evidence="1" type="ORF">ADK34_10400</name>
</gene>
<evidence type="ECO:0000313" key="1">
    <source>
        <dbReference type="EMBL" id="KOG31604.1"/>
    </source>
</evidence>
<name>A0A0L8L0K6_STRVR</name>
<proteinExistence type="predicted"/>
<dbReference type="EMBL" id="LGUP01000075">
    <property type="protein sequence ID" value="KOG31604.1"/>
    <property type="molecule type" value="Genomic_DNA"/>
</dbReference>
<comment type="caution">
    <text evidence="1">The sequence shown here is derived from an EMBL/GenBank/DDBJ whole genome shotgun (WGS) entry which is preliminary data.</text>
</comment>
<dbReference type="AlphaFoldDB" id="A0A0L8L0K6"/>
<organism evidence="1 2">
    <name type="scientific">Streptomyces viridochromogenes</name>
    <dbReference type="NCBI Taxonomy" id="1938"/>
    <lineage>
        <taxon>Bacteria</taxon>
        <taxon>Bacillati</taxon>
        <taxon>Actinomycetota</taxon>
        <taxon>Actinomycetes</taxon>
        <taxon>Kitasatosporales</taxon>
        <taxon>Streptomycetaceae</taxon>
        <taxon>Streptomyces</taxon>
    </lineage>
</organism>
<evidence type="ECO:0000313" key="2">
    <source>
        <dbReference type="Proteomes" id="UP000037023"/>
    </source>
</evidence>
<sequence>MQMRTEMPWALATVPGVRSGDSRFQRMNRCTLSSRTRSAPGSSLECRPSCSVATTDSRSTALSASRSATGCSYARRMFARRLRNGETRAVSP</sequence>